<dbReference type="SUPFAM" id="SSF56784">
    <property type="entry name" value="HAD-like"/>
    <property type="match status" value="1"/>
</dbReference>
<dbReference type="InterPro" id="IPR023214">
    <property type="entry name" value="HAD_sf"/>
</dbReference>
<dbReference type="Proteomes" id="UP000198565">
    <property type="component" value="Unassembled WGS sequence"/>
</dbReference>
<dbReference type="InterPro" id="IPR036412">
    <property type="entry name" value="HAD-like_sf"/>
</dbReference>
<evidence type="ECO:0000313" key="2">
    <source>
        <dbReference type="Proteomes" id="UP000198565"/>
    </source>
</evidence>
<dbReference type="STRING" id="334253.SAMN04487943_103208"/>
<dbReference type="Gene3D" id="3.40.50.1000">
    <property type="entry name" value="HAD superfamily/HAD-like"/>
    <property type="match status" value="1"/>
</dbReference>
<dbReference type="EMBL" id="FOTR01000003">
    <property type="protein sequence ID" value="SFL70749.1"/>
    <property type="molecule type" value="Genomic_DNA"/>
</dbReference>
<sequence length="51" mass="5898">MKVAFFDRDGTIIEDYPDHERSNVEYPVLIEGAMNTLKEVTRKGVYLFVSC</sequence>
<evidence type="ECO:0000313" key="1">
    <source>
        <dbReference type="EMBL" id="SFL70749.1"/>
    </source>
</evidence>
<accession>A0A1I4JVZ6</accession>
<organism evidence="1 2">
    <name type="scientific">Gracilibacillus orientalis</name>
    <dbReference type="NCBI Taxonomy" id="334253"/>
    <lineage>
        <taxon>Bacteria</taxon>
        <taxon>Bacillati</taxon>
        <taxon>Bacillota</taxon>
        <taxon>Bacilli</taxon>
        <taxon>Bacillales</taxon>
        <taxon>Bacillaceae</taxon>
        <taxon>Gracilibacillus</taxon>
    </lineage>
</organism>
<name>A0A1I4JVZ6_9BACI</name>
<protein>
    <submittedName>
        <fullName evidence="1">D-glycero-D-manno-heptose 1,7-bisphosphate phosphatase</fullName>
    </submittedName>
</protein>
<reference evidence="2" key="1">
    <citation type="submission" date="2016-10" db="EMBL/GenBank/DDBJ databases">
        <authorList>
            <person name="Varghese N."/>
            <person name="Submissions S."/>
        </authorList>
    </citation>
    <scope>NUCLEOTIDE SEQUENCE [LARGE SCALE GENOMIC DNA]</scope>
    <source>
        <strain evidence="2">CGMCC 1.4250</strain>
    </source>
</reference>
<dbReference type="AlphaFoldDB" id="A0A1I4JVZ6"/>
<keyword evidence="2" id="KW-1185">Reference proteome</keyword>
<gene>
    <name evidence="1" type="ORF">SAMN04487943_103208</name>
</gene>
<proteinExistence type="predicted"/>